<evidence type="ECO:0000313" key="1">
    <source>
        <dbReference type="EMBL" id="MBY5627864.1"/>
    </source>
</evidence>
<dbReference type="RefSeq" id="WP_222259788.1">
    <property type="nucleotide sequence ID" value="NZ_JAAXDX010000005.1"/>
</dbReference>
<sequence length="57" mass="6235">MSHGREDLPCVEKNKSRHGTVRYSAAFPRTSTAKDSPEPLVAISIGLTMNGIERGHQ</sequence>
<dbReference type="EMBL" id="JAAXEP010000003">
    <property type="protein sequence ID" value="MBY5627864.1"/>
    <property type="molecule type" value="Genomic_DNA"/>
</dbReference>
<protein>
    <submittedName>
        <fullName evidence="1">Uncharacterized protein</fullName>
    </submittedName>
</protein>
<dbReference type="Proteomes" id="UP000825699">
    <property type="component" value="Unassembled WGS sequence"/>
</dbReference>
<organism evidence="1 2">
    <name type="scientific">Rhizobium leguminosarum</name>
    <dbReference type="NCBI Taxonomy" id="384"/>
    <lineage>
        <taxon>Bacteria</taxon>
        <taxon>Pseudomonadati</taxon>
        <taxon>Pseudomonadota</taxon>
        <taxon>Alphaproteobacteria</taxon>
        <taxon>Hyphomicrobiales</taxon>
        <taxon>Rhizobiaceae</taxon>
        <taxon>Rhizobium/Agrobacterium group</taxon>
        <taxon>Rhizobium</taxon>
    </lineage>
</organism>
<proteinExistence type="predicted"/>
<accession>A0AAJ1EG01</accession>
<dbReference type="AlphaFoldDB" id="A0AAJ1EG01"/>
<reference evidence="1" key="1">
    <citation type="submission" date="2020-04" db="EMBL/GenBank/DDBJ databases">
        <title>Global-level population genomics supports evidence of horizontal gene transfer on evolution of Rhizobia in Lentils.</title>
        <authorList>
            <person name="Gai Y."/>
            <person name="Cook D."/>
            <person name="Riely B."/>
        </authorList>
    </citation>
    <scope>NUCLEOTIDE SEQUENCE</scope>
    <source>
        <strain evidence="1">Derici101B</strain>
    </source>
</reference>
<comment type="caution">
    <text evidence="1">The sequence shown here is derived from an EMBL/GenBank/DDBJ whole genome shotgun (WGS) entry which is preliminary data.</text>
</comment>
<evidence type="ECO:0000313" key="2">
    <source>
        <dbReference type="Proteomes" id="UP000825699"/>
    </source>
</evidence>
<name>A0AAJ1EG01_RHILE</name>
<gene>
    <name evidence="1" type="ORF">HFO42_07000</name>
</gene>